<feature type="transmembrane region" description="Helical" evidence="1">
    <location>
        <begin position="73"/>
        <end position="96"/>
    </location>
</feature>
<protein>
    <submittedName>
        <fullName evidence="2">Uncharacterized protein</fullName>
    </submittedName>
</protein>
<organism evidence="2 4">
    <name type="scientific">Jeotgalicoccus coquinae</name>
    <dbReference type="NCBI Taxonomy" id="709509"/>
    <lineage>
        <taxon>Bacteria</taxon>
        <taxon>Bacillati</taxon>
        <taxon>Bacillota</taxon>
        <taxon>Bacilli</taxon>
        <taxon>Bacillales</taxon>
        <taxon>Staphylococcaceae</taxon>
        <taxon>Jeotgalicoccus</taxon>
    </lineage>
</organism>
<gene>
    <name evidence="3" type="ORF">HNR41_001698</name>
    <name evidence="2" type="ORF">JEOCOQ751_00082</name>
</gene>
<dbReference type="Proteomes" id="UP000534001">
    <property type="component" value="Unassembled WGS sequence"/>
</dbReference>
<reference evidence="2 4" key="1">
    <citation type="submission" date="2020-07" db="EMBL/GenBank/DDBJ databases">
        <authorList>
            <person name="Criscuolo A."/>
        </authorList>
    </citation>
    <scope>NUCLEOTIDE SEQUENCE [LARGE SCALE GENOMIC DNA]</scope>
    <source>
        <strain evidence="2">CIP111751</strain>
    </source>
</reference>
<evidence type="ECO:0000313" key="3">
    <source>
        <dbReference type="EMBL" id="MBB6423726.1"/>
    </source>
</evidence>
<dbReference type="RefSeq" id="WP_184283606.1">
    <property type="nucleotide sequence ID" value="NZ_BMCO01000002.1"/>
</dbReference>
<dbReference type="Proteomes" id="UP000545588">
    <property type="component" value="Unassembled WGS sequence"/>
</dbReference>
<keyword evidence="1" id="KW-1133">Transmembrane helix</keyword>
<reference evidence="3 5" key="2">
    <citation type="submission" date="2020-08" db="EMBL/GenBank/DDBJ databases">
        <title>Genomic Encyclopedia of Type Strains, Phase IV (KMG-IV): sequencing the most valuable type-strain genomes for metagenomic binning, comparative biology and taxonomic classification.</title>
        <authorList>
            <person name="Goeker M."/>
        </authorList>
    </citation>
    <scope>NUCLEOTIDE SEQUENCE [LARGE SCALE GENOMIC DNA]</scope>
    <source>
        <strain evidence="3 5">DSM 22419</strain>
    </source>
</reference>
<keyword evidence="1" id="KW-0812">Transmembrane</keyword>
<feature type="transmembrane region" description="Helical" evidence="1">
    <location>
        <begin position="108"/>
        <end position="125"/>
    </location>
</feature>
<feature type="transmembrane region" description="Helical" evidence="1">
    <location>
        <begin position="5"/>
        <end position="24"/>
    </location>
</feature>
<dbReference type="EMBL" id="JACHFF010000002">
    <property type="protein sequence ID" value="MBB6423726.1"/>
    <property type="molecule type" value="Genomic_DNA"/>
</dbReference>
<comment type="caution">
    <text evidence="2">The sequence shown here is derived from an EMBL/GenBank/DDBJ whole genome shotgun (WGS) entry which is preliminary data.</text>
</comment>
<evidence type="ECO:0000313" key="5">
    <source>
        <dbReference type="Proteomes" id="UP000545588"/>
    </source>
</evidence>
<dbReference type="EMBL" id="CAJEWA010000004">
    <property type="protein sequence ID" value="CAD2070940.1"/>
    <property type="molecule type" value="Genomic_DNA"/>
</dbReference>
<feature type="transmembrane region" description="Helical" evidence="1">
    <location>
        <begin position="30"/>
        <end position="52"/>
    </location>
</feature>
<keyword evidence="1" id="KW-0472">Membrane</keyword>
<accession>A0A6V7R0V1</accession>
<proteinExistence type="predicted"/>
<sequence>MFKYVFLIGSVYISSIIAIVTDFFDGIPWYIQFGPLIVFGGITAIIIILDMNDEEDLEQEETDREPQKDVKKIYFIQDLILLSILIPTVGMNLFFGEPKNDILNIGELGFWIFFAAVPILNRVYIKIMERRFKA</sequence>
<evidence type="ECO:0000313" key="2">
    <source>
        <dbReference type="EMBL" id="CAD2070940.1"/>
    </source>
</evidence>
<name>A0A6V7R0V1_9STAP</name>
<evidence type="ECO:0000256" key="1">
    <source>
        <dbReference type="SAM" id="Phobius"/>
    </source>
</evidence>
<keyword evidence="5" id="KW-1185">Reference proteome</keyword>
<evidence type="ECO:0000313" key="4">
    <source>
        <dbReference type="Proteomes" id="UP000534001"/>
    </source>
</evidence>
<dbReference type="AlphaFoldDB" id="A0A6V7R0V1"/>